<evidence type="ECO:0000256" key="4">
    <source>
        <dbReference type="ARBA" id="ARBA00022801"/>
    </source>
</evidence>
<name>A0A8X7SVM3_9BASI</name>
<comment type="caution">
    <text evidence="8">The sequence shown here is derived from an EMBL/GenBank/DDBJ whole genome shotgun (WGS) entry which is preliminary data.</text>
</comment>
<feature type="region of interest" description="Disordered" evidence="6">
    <location>
        <begin position="661"/>
        <end position="688"/>
    </location>
</feature>
<dbReference type="PRINTS" id="PR00599">
    <property type="entry name" value="MAPEPTIDASE"/>
</dbReference>
<organism evidence="8 9">
    <name type="scientific">Tilletia controversa</name>
    <name type="common">dwarf bunt fungus</name>
    <dbReference type="NCBI Taxonomy" id="13291"/>
    <lineage>
        <taxon>Eukaryota</taxon>
        <taxon>Fungi</taxon>
        <taxon>Dikarya</taxon>
        <taxon>Basidiomycota</taxon>
        <taxon>Ustilaginomycotina</taxon>
        <taxon>Exobasidiomycetes</taxon>
        <taxon>Tilletiales</taxon>
        <taxon>Tilletiaceae</taxon>
        <taxon>Tilletia</taxon>
    </lineage>
</organism>
<dbReference type="CDD" id="cd01087">
    <property type="entry name" value="Prolidase"/>
    <property type="match status" value="1"/>
</dbReference>
<dbReference type="PANTHER" id="PTHR43226">
    <property type="entry name" value="XAA-PRO AMINOPEPTIDASE 3"/>
    <property type="match status" value="1"/>
</dbReference>
<feature type="region of interest" description="Disordered" evidence="6">
    <location>
        <begin position="77"/>
        <end position="105"/>
    </location>
</feature>
<dbReference type="InterPro" id="IPR036005">
    <property type="entry name" value="Creatinase/aminopeptidase-like"/>
</dbReference>
<accession>A0A8X7SVM3</accession>
<evidence type="ECO:0000313" key="8">
    <source>
        <dbReference type="EMBL" id="KAE8243785.1"/>
    </source>
</evidence>
<evidence type="ECO:0000256" key="5">
    <source>
        <dbReference type="ARBA" id="ARBA00023211"/>
    </source>
</evidence>
<dbReference type="GO" id="GO:0005739">
    <property type="term" value="C:mitochondrion"/>
    <property type="evidence" value="ECO:0007669"/>
    <property type="project" value="TreeGrafter"/>
</dbReference>
<evidence type="ECO:0000313" key="9">
    <source>
        <dbReference type="Proteomes" id="UP000077684"/>
    </source>
</evidence>
<dbReference type="EMBL" id="LWDE02000838">
    <property type="protein sequence ID" value="KAE8243785.1"/>
    <property type="molecule type" value="Genomic_DNA"/>
</dbReference>
<dbReference type="PROSITE" id="PS00491">
    <property type="entry name" value="PROLINE_PEPTIDASE"/>
    <property type="match status" value="1"/>
</dbReference>
<dbReference type="InterPro" id="IPR001131">
    <property type="entry name" value="Peptidase_M24B_aminopep-P_CS"/>
</dbReference>
<protein>
    <recommendedName>
        <fullName evidence="7">Aminopeptidase P N-terminal domain-containing protein</fullName>
    </recommendedName>
</protein>
<feature type="region of interest" description="Disordered" evidence="6">
    <location>
        <begin position="1"/>
        <end position="32"/>
    </location>
</feature>
<dbReference type="InterPro" id="IPR007865">
    <property type="entry name" value="Aminopep_P_N"/>
</dbReference>
<dbReference type="AlphaFoldDB" id="A0A8X7SVM3"/>
<evidence type="ECO:0000256" key="6">
    <source>
        <dbReference type="SAM" id="MobiDB-lite"/>
    </source>
</evidence>
<dbReference type="InterPro" id="IPR029149">
    <property type="entry name" value="Creatin/AminoP/Spt16_N"/>
</dbReference>
<keyword evidence="5" id="KW-0464">Manganese</keyword>
<keyword evidence="9" id="KW-1185">Reference proteome</keyword>
<dbReference type="GO" id="GO:0006508">
    <property type="term" value="P:proteolysis"/>
    <property type="evidence" value="ECO:0007669"/>
    <property type="project" value="TreeGrafter"/>
</dbReference>
<dbReference type="GO" id="GO:0070006">
    <property type="term" value="F:metalloaminopeptidase activity"/>
    <property type="evidence" value="ECO:0007669"/>
    <property type="project" value="InterPro"/>
</dbReference>
<keyword evidence="4" id="KW-0378">Hydrolase</keyword>
<dbReference type="InterPro" id="IPR001714">
    <property type="entry name" value="Pept_M24_MAP"/>
</dbReference>
<reference evidence="8" key="1">
    <citation type="submission" date="2016-04" db="EMBL/GenBank/DDBJ databases">
        <authorList>
            <person name="Nguyen H.D."/>
            <person name="Samba Siva P."/>
            <person name="Cullis J."/>
            <person name="Levesque C.A."/>
            <person name="Hambleton S."/>
        </authorList>
    </citation>
    <scope>NUCLEOTIDE SEQUENCE</scope>
    <source>
        <strain evidence="8">DAOMC 236426</strain>
    </source>
</reference>
<feature type="domain" description="Aminopeptidase P N-terminal" evidence="7">
    <location>
        <begin position="176"/>
        <end position="314"/>
    </location>
</feature>
<dbReference type="PANTHER" id="PTHR43226:SF4">
    <property type="entry name" value="XAA-PRO AMINOPEPTIDASE 3"/>
    <property type="match status" value="1"/>
</dbReference>
<dbReference type="Pfam" id="PF05195">
    <property type="entry name" value="AMP_N"/>
    <property type="match status" value="1"/>
</dbReference>
<dbReference type="Pfam" id="PF00557">
    <property type="entry name" value="Peptidase_M24"/>
    <property type="match status" value="1"/>
</dbReference>
<feature type="compositionally biased region" description="Basic and acidic residues" evidence="6">
    <location>
        <begin position="679"/>
        <end position="688"/>
    </location>
</feature>
<keyword evidence="3" id="KW-0479">Metal-binding</keyword>
<dbReference type="Gene3D" id="3.90.230.10">
    <property type="entry name" value="Creatinase/methionine aminopeptidase superfamily"/>
    <property type="match status" value="1"/>
</dbReference>
<evidence type="ECO:0000259" key="7">
    <source>
        <dbReference type="SMART" id="SM01011"/>
    </source>
</evidence>
<feature type="region of interest" description="Disordered" evidence="6">
    <location>
        <begin position="304"/>
        <end position="323"/>
    </location>
</feature>
<evidence type="ECO:0000256" key="2">
    <source>
        <dbReference type="ARBA" id="ARBA00008766"/>
    </source>
</evidence>
<reference evidence="8" key="2">
    <citation type="journal article" date="2019" name="IMA Fungus">
        <title>Genome sequencing and comparison of five Tilletia species to identify candidate genes for the detection of regulated species infecting wheat.</title>
        <authorList>
            <person name="Nguyen H.D.T."/>
            <person name="Sultana T."/>
            <person name="Kesanakurti P."/>
            <person name="Hambleton S."/>
        </authorList>
    </citation>
    <scope>NUCLEOTIDE SEQUENCE</scope>
    <source>
        <strain evidence="8">DAOMC 236426</strain>
    </source>
</reference>
<dbReference type="InterPro" id="IPR052433">
    <property type="entry name" value="X-Pro_dipept-like"/>
</dbReference>
<comment type="cofactor">
    <cofactor evidence="1">
        <name>Mn(2+)</name>
        <dbReference type="ChEBI" id="CHEBI:29035"/>
    </cofactor>
</comment>
<dbReference type="GO" id="GO:0030145">
    <property type="term" value="F:manganese ion binding"/>
    <property type="evidence" value="ECO:0007669"/>
    <property type="project" value="InterPro"/>
</dbReference>
<evidence type="ECO:0000256" key="1">
    <source>
        <dbReference type="ARBA" id="ARBA00001936"/>
    </source>
</evidence>
<dbReference type="Gene3D" id="3.40.350.10">
    <property type="entry name" value="Creatinase/prolidase N-terminal domain"/>
    <property type="match status" value="1"/>
</dbReference>
<dbReference type="InterPro" id="IPR000994">
    <property type="entry name" value="Pept_M24"/>
</dbReference>
<sequence>MAAATSAQPTQSGLRSPQQRAHTHLRNGTMAAPSVARARLPRLQRQLQVSTSHASSSASASASTSLLARSHSSAAAAARHVNLKSPAKASAEKSGSAGASAGANAARTRVYGQPLPHTHPHLFPRRVPGEHELMPTTLGGPHNMFLPVQGSSQQLLLGGGAADDVGVAFDELTPGITAAEYETRRRRLMERLPEGSVVVAMSGRAKSMSGNIFYRFRQETNFWYLTGFQEPDAALILEKNSSPRGFKMTMFVQARDEHNETWNGPRTGVDGAHDIFGADEALEMDPSTLLSHLKQILPQYTHIYVEPPNGPTNPRTSSASRSKPNIINFLSPVSPTGYDIFSKKSDFEGVVKLLGDTKRCHSLAREVEWFRARKSPAEVRAMRRAADVSAAAMMRVMGYPAVHRARYGAAAPVSEAQLQATFEYECALRGAQRPAYVPVVASGANACTIHYVNNDHLVGPGQAGMVCIDAGCELDGYASDITRAFPVSADLGGKFNSPQRDLYEAVLSTLKAVTKLVSVQSGYSLSELHRRSVELLREELNAIGGFQLGTDVLERSLFPHYIGHFLGIDLHDTASIPRSTKLEEGMVITVEPGLYVSEGDDRFPREFWGLGIRVEDDVLVQAMGQVVLSANAPKEVVDVEACCQGLLESDLELRRFAALGDGGEAKTRPGPGLAQDPSARSDEARMGP</sequence>
<proteinExistence type="inferred from homology"/>
<evidence type="ECO:0000256" key="3">
    <source>
        <dbReference type="ARBA" id="ARBA00022723"/>
    </source>
</evidence>
<dbReference type="SMART" id="SM01011">
    <property type="entry name" value="AMP_N"/>
    <property type="match status" value="1"/>
</dbReference>
<gene>
    <name evidence="8" type="ORF">A4X06_0g6106</name>
</gene>
<comment type="similarity">
    <text evidence="2">Belongs to the peptidase M24B family.</text>
</comment>
<dbReference type="Proteomes" id="UP000077684">
    <property type="component" value="Unassembled WGS sequence"/>
</dbReference>
<feature type="compositionally biased region" description="Polar residues" evidence="6">
    <location>
        <begin position="1"/>
        <end position="20"/>
    </location>
</feature>
<dbReference type="SUPFAM" id="SSF55920">
    <property type="entry name" value="Creatinase/aminopeptidase"/>
    <property type="match status" value="1"/>
</dbReference>
<feature type="compositionally biased region" description="Polar residues" evidence="6">
    <location>
        <begin position="312"/>
        <end position="323"/>
    </location>
</feature>
<dbReference type="SUPFAM" id="SSF53092">
    <property type="entry name" value="Creatinase/prolidase N-terminal domain"/>
    <property type="match status" value="1"/>
</dbReference>